<name>A0A174IWW5_9ACTN</name>
<protein>
    <submittedName>
        <fullName evidence="1">Uncharacterized protein</fullName>
    </submittedName>
</protein>
<gene>
    <name evidence="1" type="ORF">ERS852514_00439</name>
</gene>
<dbReference type="EMBL" id="CZAQ01000005">
    <property type="protein sequence ID" value="CUO90097.1"/>
    <property type="molecule type" value="Genomic_DNA"/>
</dbReference>
<dbReference type="RefSeq" id="WP_055250636.1">
    <property type="nucleotide sequence ID" value="NZ_CABIXX010000005.1"/>
</dbReference>
<sequence length="94" mass="9964">MQALVGPVTTGAAVAVSGEIADAFAEQAKASKLDIVDTETFKDDSSTSFINQPTKAMRKIKIEGLTGELTWNDEGQVEKPATAYVIQDGKYIAA</sequence>
<dbReference type="AlphaFoldDB" id="A0A174IWW5"/>
<evidence type="ECO:0000313" key="2">
    <source>
        <dbReference type="Proteomes" id="UP000095454"/>
    </source>
</evidence>
<dbReference type="Proteomes" id="UP000095454">
    <property type="component" value="Unassembled WGS sequence"/>
</dbReference>
<organism evidence="1 2">
    <name type="scientific">Collinsella aerofaciens</name>
    <dbReference type="NCBI Taxonomy" id="74426"/>
    <lineage>
        <taxon>Bacteria</taxon>
        <taxon>Bacillati</taxon>
        <taxon>Actinomycetota</taxon>
        <taxon>Coriobacteriia</taxon>
        <taxon>Coriobacteriales</taxon>
        <taxon>Coriobacteriaceae</taxon>
        <taxon>Collinsella</taxon>
    </lineage>
</organism>
<reference evidence="1 2" key="1">
    <citation type="submission" date="2015-09" db="EMBL/GenBank/DDBJ databases">
        <authorList>
            <consortium name="Pathogen Informatics"/>
        </authorList>
    </citation>
    <scope>NUCLEOTIDE SEQUENCE [LARGE SCALE GENOMIC DNA]</scope>
    <source>
        <strain evidence="1 2">2789STDY5834902</strain>
    </source>
</reference>
<accession>A0A174IWW5</accession>
<proteinExistence type="predicted"/>
<evidence type="ECO:0000313" key="1">
    <source>
        <dbReference type="EMBL" id="CUO90097.1"/>
    </source>
</evidence>